<dbReference type="Proteomes" id="UP000273154">
    <property type="component" value="Chromosome"/>
</dbReference>
<feature type="region of interest" description="Disordered" evidence="6">
    <location>
        <begin position="1"/>
        <end position="25"/>
    </location>
</feature>
<dbReference type="RefSeq" id="WP_126420783.1">
    <property type="nucleotide sequence ID" value="NZ_AP019367.1"/>
</dbReference>
<dbReference type="Gene3D" id="3.40.1700.10">
    <property type="entry name" value="DNA integrity scanning protein, DisA, N-terminal domain"/>
    <property type="match status" value="1"/>
</dbReference>
<dbReference type="InterPro" id="IPR038331">
    <property type="entry name" value="DisA_sf"/>
</dbReference>
<dbReference type="InterPro" id="IPR003390">
    <property type="entry name" value="DNA_integrity_scan_DisA_N"/>
</dbReference>
<accession>A0A3G9JVY6</accession>
<gene>
    <name evidence="8" type="ORF">Pcatena_01650</name>
</gene>
<reference evidence="9" key="1">
    <citation type="submission" date="2018-11" db="EMBL/GenBank/DDBJ databases">
        <title>Comparative genomics of Parolsenella catena and Libanicoccus massiliensis: Reclassification of Libanicoccus massiliensis as Parolsenella massiliensis comb. nov.</title>
        <authorList>
            <person name="Sakamoto M."/>
            <person name="Ikeyama N."/>
            <person name="Murakami T."/>
            <person name="Mori H."/>
            <person name="Yuki M."/>
            <person name="Ohkuma M."/>
        </authorList>
    </citation>
    <scope>NUCLEOTIDE SEQUENCE [LARGE SCALE GENOMIC DNA]</scope>
    <source>
        <strain evidence="9">JCM 31932</strain>
    </source>
</reference>
<proteinExistence type="predicted"/>
<keyword evidence="4" id="KW-0547">Nucleotide-binding</keyword>
<keyword evidence="5" id="KW-0067">ATP-binding</keyword>
<protein>
    <submittedName>
        <fullName evidence="8">DNA integrity scanning protein DisA</fullName>
    </submittedName>
</protein>
<keyword evidence="3" id="KW-0548">Nucleotidyltransferase</keyword>
<evidence type="ECO:0000256" key="3">
    <source>
        <dbReference type="ARBA" id="ARBA00022695"/>
    </source>
</evidence>
<dbReference type="EMBL" id="AP019367">
    <property type="protein sequence ID" value="BBH49578.1"/>
    <property type="molecule type" value="Genomic_DNA"/>
</dbReference>
<keyword evidence="9" id="KW-1185">Reference proteome</keyword>
<dbReference type="PANTHER" id="PTHR34185">
    <property type="entry name" value="DIADENYLATE CYCLASE"/>
    <property type="match status" value="1"/>
</dbReference>
<evidence type="ECO:0000256" key="4">
    <source>
        <dbReference type="ARBA" id="ARBA00022741"/>
    </source>
</evidence>
<evidence type="ECO:0000256" key="2">
    <source>
        <dbReference type="ARBA" id="ARBA00022679"/>
    </source>
</evidence>
<evidence type="ECO:0000259" key="7">
    <source>
        <dbReference type="PROSITE" id="PS51794"/>
    </source>
</evidence>
<dbReference type="NCBIfam" id="NF010009">
    <property type="entry name" value="PRK13482.1"/>
    <property type="match status" value="1"/>
</dbReference>
<dbReference type="GO" id="GO:0004016">
    <property type="term" value="F:adenylate cyclase activity"/>
    <property type="evidence" value="ECO:0007669"/>
    <property type="project" value="TreeGrafter"/>
</dbReference>
<dbReference type="KEGG" id="pcat:Pcatena_01650"/>
<evidence type="ECO:0000256" key="5">
    <source>
        <dbReference type="ARBA" id="ARBA00022840"/>
    </source>
</evidence>
<dbReference type="OrthoDB" id="41841at2"/>
<dbReference type="Gene3D" id="1.20.1260.110">
    <property type="entry name" value="DNA integrity scanning linker region"/>
    <property type="match status" value="1"/>
</dbReference>
<name>A0A3G9JVY6_9ACTN</name>
<dbReference type="PANTHER" id="PTHR34185:SF3">
    <property type="entry name" value="DNA INTEGRITY SCANNING PROTEIN DISA"/>
    <property type="match status" value="1"/>
</dbReference>
<comment type="catalytic activity">
    <reaction evidence="1">
        <text>2 ATP = 3',3'-c-di-AMP + 2 diphosphate</text>
        <dbReference type="Rhea" id="RHEA:35655"/>
        <dbReference type="ChEBI" id="CHEBI:30616"/>
        <dbReference type="ChEBI" id="CHEBI:33019"/>
        <dbReference type="ChEBI" id="CHEBI:71500"/>
        <dbReference type="EC" id="2.7.7.85"/>
    </reaction>
</comment>
<organism evidence="8 9">
    <name type="scientific">Parolsenella catena</name>
    <dbReference type="NCBI Taxonomy" id="2003188"/>
    <lineage>
        <taxon>Bacteria</taxon>
        <taxon>Bacillati</taxon>
        <taxon>Actinomycetota</taxon>
        <taxon>Coriobacteriia</taxon>
        <taxon>Coriobacteriales</taxon>
        <taxon>Atopobiaceae</taxon>
        <taxon>Parolsenella</taxon>
    </lineage>
</organism>
<dbReference type="GeneID" id="88848309"/>
<dbReference type="AlphaFoldDB" id="A0A3G9JVY6"/>
<evidence type="ECO:0000256" key="6">
    <source>
        <dbReference type="SAM" id="MobiDB-lite"/>
    </source>
</evidence>
<dbReference type="GO" id="GO:0005524">
    <property type="term" value="F:ATP binding"/>
    <property type="evidence" value="ECO:0007669"/>
    <property type="project" value="UniProtKB-KW"/>
</dbReference>
<dbReference type="GO" id="GO:0106408">
    <property type="term" value="F:diadenylate cyclase activity"/>
    <property type="evidence" value="ECO:0007669"/>
    <property type="project" value="UniProtKB-EC"/>
</dbReference>
<dbReference type="InterPro" id="IPR050338">
    <property type="entry name" value="DisA"/>
</dbReference>
<dbReference type="InterPro" id="IPR036888">
    <property type="entry name" value="DNA_integrity_DisA_N_sf"/>
</dbReference>
<dbReference type="InterPro" id="IPR018906">
    <property type="entry name" value="DNA_integrity_scan_DisA_link"/>
</dbReference>
<dbReference type="SUPFAM" id="SSF143597">
    <property type="entry name" value="YojJ-like"/>
    <property type="match status" value="1"/>
</dbReference>
<dbReference type="Pfam" id="PF10635">
    <property type="entry name" value="DisA-linker"/>
    <property type="match status" value="1"/>
</dbReference>
<dbReference type="Pfam" id="PF02457">
    <property type="entry name" value="DAC"/>
    <property type="match status" value="1"/>
</dbReference>
<evidence type="ECO:0000256" key="1">
    <source>
        <dbReference type="ARBA" id="ARBA00000877"/>
    </source>
</evidence>
<dbReference type="PROSITE" id="PS51794">
    <property type="entry name" value="DAC"/>
    <property type="match status" value="1"/>
</dbReference>
<sequence length="372" mass="41058">MEPETNSSAAGDAQVPEGASAEKEPTIEERLEEAIAITAPGSAVRRALDMIIAGHLGALICVGDTDTVLSAGNDGFPLNISFTANRLFELSKMDGAIVVDRDLTQILRANFHLNPDPSLPTSETGMRHRTAARMSLLTKALVISVSERRQVVNLYVGGRSHQLRGVAELMTSASQLITTLQTTRQALDHALLRLTTLELDNYVTLADVTTILNYFETLMTAADEIDRCVVQLGSEGRTVEMQREQLVGDMESEYLLMIRDYARDSSEGNAEAIREKLHAADPSQWRSPKRVAKVLGYDDLREDSVMVPLGLRTLSRVSVVREGMADKIVDEYGNLRELMDDIEQNPSRLDDLGVKNPSILADSLYRMWGKKE</sequence>
<feature type="domain" description="DAC" evidence="7">
    <location>
        <begin position="28"/>
        <end position="168"/>
    </location>
</feature>
<keyword evidence="2" id="KW-0808">Transferase</keyword>
<evidence type="ECO:0000313" key="8">
    <source>
        <dbReference type="EMBL" id="BBH49578.1"/>
    </source>
</evidence>
<evidence type="ECO:0000313" key="9">
    <source>
        <dbReference type="Proteomes" id="UP000273154"/>
    </source>
</evidence>